<dbReference type="PANTHER" id="PTHR11735:SF11">
    <property type="entry name" value="TRNA THREONYLCARBAMOYLADENOSINE BIOSYNTHESIS PROTEIN TSAB"/>
    <property type="match status" value="1"/>
</dbReference>
<dbReference type="RefSeq" id="WP_144996455.1">
    <property type="nucleotide sequence ID" value="NZ_CP036281.1"/>
</dbReference>
<organism evidence="2 3">
    <name type="scientific">Polystyrenella longa</name>
    <dbReference type="NCBI Taxonomy" id="2528007"/>
    <lineage>
        <taxon>Bacteria</taxon>
        <taxon>Pseudomonadati</taxon>
        <taxon>Planctomycetota</taxon>
        <taxon>Planctomycetia</taxon>
        <taxon>Planctomycetales</taxon>
        <taxon>Planctomycetaceae</taxon>
        <taxon>Polystyrenella</taxon>
    </lineage>
</organism>
<name>A0A518CPV3_9PLAN</name>
<dbReference type="PANTHER" id="PTHR11735">
    <property type="entry name" value="TRNA N6-ADENOSINE THREONYLCARBAMOYLTRANSFERASE"/>
    <property type="match status" value="1"/>
</dbReference>
<dbReference type="SUPFAM" id="SSF53067">
    <property type="entry name" value="Actin-like ATPase domain"/>
    <property type="match status" value="2"/>
</dbReference>
<dbReference type="Proteomes" id="UP000317178">
    <property type="component" value="Chromosome"/>
</dbReference>
<dbReference type="OrthoDB" id="9784166at2"/>
<evidence type="ECO:0000259" key="1">
    <source>
        <dbReference type="Pfam" id="PF00814"/>
    </source>
</evidence>
<dbReference type="EMBL" id="CP036281">
    <property type="protein sequence ID" value="QDU81256.1"/>
    <property type="molecule type" value="Genomic_DNA"/>
</dbReference>
<dbReference type="CDD" id="cd24032">
    <property type="entry name" value="ASKHA_NBD_TsaB"/>
    <property type="match status" value="1"/>
</dbReference>
<keyword evidence="3" id="KW-1185">Reference proteome</keyword>
<dbReference type="AlphaFoldDB" id="A0A518CPV3"/>
<dbReference type="InterPro" id="IPR000905">
    <property type="entry name" value="Gcp-like_dom"/>
</dbReference>
<dbReference type="Gene3D" id="3.30.420.40">
    <property type="match status" value="2"/>
</dbReference>
<sequence>MLTLGIETSTNVTSVAILDDDVVLAEQNLSSDNVRHAQTLVHDLNELLEQHQLQLSDCKRVAVSMGPGSFTGLRIGLVFAKTLSYINQCELVPVDTLLAIAANSPDDVSRVHSVVDAQRGDLYVATFDRISANKWKRAGDVRIVAATGWMDELTKEDVISGPGLQRYQELISEHARVLDQNFWTPRAAIVARLDTEQAALTRFEDLAALEPFYLRKSAAEENWARKQATR</sequence>
<evidence type="ECO:0000313" key="3">
    <source>
        <dbReference type="Proteomes" id="UP000317178"/>
    </source>
</evidence>
<dbReference type="KEGG" id="plon:Pla110_29960"/>
<gene>
    <name evidence="2" type="primary">tsaB</name>
    <name evidence="2" type="ORF">Pla110_29960</name>
</gene>
<reference evidence="2 3" key="1">
    <citation type="submission" date="2019-02" db="EMBL/GenBank/DDBJ databases">
        <title>Deep-cultivation of Planctomycetes and their phenomic and genomic characterization uncovers novel biology.</title>
        <authorList>
            <person name="Wiegand S."/>
            <person name="Jogler M."/>
            <person name="Boedeker C."/>
            <person name="Pinto D."/>
            <person name="Vollmers J."/>
            <person name="Rivas-Marin E."/>
            <person name="Kohn T."/>
            <person name="Peeters S.H."/>
            <person name="Heuer A."/>
            <person name="Rast P."/>
            <person name="Oberbeckmann S."/>
            <person name="Bunk B."/>
            <person name="Jeske O."/>
            <person name="Meyerdierks A."/>
            <person name="Storesund J.E."/>
            <person name="Kallscheuer N."/>
            <person name="Luecker S."/>
            <person name="Lage O.M."/>
            <person name="Pohl T."/>
            <person name="Merkel B.J."/>
            <person name="Hornburger P."/>
            <person name="Mueller R.-W."/>
            <person name="Bruemmer F."/>
            <person name="Labrenz M."/>
            <person name="Spormann A.M."/>
            <person name="Op den Camp H."/>
            <person name="Overmann J."/>
            <person name="Amann R."/>
            <person name="Jetten M.S.M."/>
            <person name="Mascher T."/>
            <person name="Medema M.H."/>
            <person name="Devos D.P."/>
            <person name="Kaster A.-K."/>
            <person name="Ovreas L."/>
            <person name="Rohde M."/>
            <person name="Galperin M.Y."/>
            <person name="Jogler C."/>
        </authorList>
    </citation>
    <scope>NUCLEOTIDE SEQUENCE [LARGE SCALE GENOMIC DNA]</scope>
    <source>
        <strain evidence="2 3">Pla110</strain>
    </source>
</reference>
<dbReference type="InterPro" id="IPR022496">
    <property type="entry name" value="T6A_TsaB"/>
</dbReference>
<evidence type="ECO:0000313" key="2">
    <source>
        <dbReference type="EMBL" id="QDU81256.1"/>
    </source>
</evidence>
<dbReference type="NCBIfam" id="TIGR03725">
    <property type="entry name" value="T6A_YeaZ"/>
    <property type="match status" value="1"/>
</dbReference>
<feature type="domain" description="Gcp-like" evidence="1">
    <location>
        <begin position="35"/>
        <end position="133"/>
    </location>
</feature>
<accession>A0A518CPV3</accession>
<dbReference type="InterPro" id="IPR043129">
    <property type="entry name" value="ATPase_NBD"/>
</dbReference>
<protein>
    <submittedName>
        <fullName evidence="2">tRNA threonylcarbamoyladenosine biosynthesis protein TsaB</fullName>
    </submittedName>
</protein>
<dbReference type="GO" id="GO:0005829">
    <property type="term" value="C:cytosol"/>
    <property type="evidence" value="ECO:0007669"/>
    <property type="project" value="TreeGrafter"/>
</dbReference>
<dbReference type="Pfam" id="PF00814">
    <property type="entry name" value="TsaD"/>
    <property type="match status" value="1"/>
</dbReference>
<dbReference type="GO" id="GO:0002949">
    <property type="term" value="P:tRNA threonylcarbamoyladenosine modification"/>
    <property type="evidence" value="ECO:0007669"/>
    <property type="project" value="InterPro"/>
</dbReference>
<proteinExistence type="predicted"/>